<dbReference type="SUPFAM" id="SSF57567">
    <property type="entry name" value="Serine protease inhibitors"/>
    <property type="match status" value="1"/>
</dbReference>
<dbReference type="InterPro" id="IPR014853">
    <property type="entry name" value="VWF/SSPO/ZAN-like_Cys-rich_dom"/>
</dbReference>
<dbReference type="PANTHER" id="PTHR11339:SF384">
    <property type="entry name" value="MUCIN-2"/>
    <property type="match status" value="1"/>
</dbReference>
<evidence type="ECO:0000256" key="3">
    <source>
        <dbReference type="ARBA" id="ARBA00023180"/>
    </source>
</evidence>
<evidence type="ECO:0000256" key="2">
    <source>
        <dbReference type="ARBA" id="ARBA00023157"/>
    </source>
</evidence>
<dbReference type="PROSITE" id="PS50184">
    <property type="entry name" value="VWFC_2"/>
    <property type="match status" value="1"/>
</dbReference>
<evidence type="ECO:0000259" key="4">
    <source>
        <dbReference type="PROSITE" id="PS50184"/>
    </source>
</evidence>
<dbReference type="SMART" id="SM00216">
    <property type="entry name" value="VWD"/>
    <property type="match status" value="1"/>
</dbReference>
<sequence>SGLLPLPLQHGETWREDKCSTKKCDNGSEIKTPVSCKTVTKPVCENSMPPVRIYDETGCCFHYECKCLCYGWGDPHYKTFDGKYYSFQENCTYVLVKEIIPRYNITIYIDNENCDPSGSVTCTKALLVFYKNYNITLVLERAPKTRSLVYINNNQVVPAYSNDDLRITTTGIRLLLRIPAIDAHVTLAGFSFSVQLPFSFFHSNTEGQCGYCDNNKENDCRLPNGQIHPSCAGMGQWQVNVTNKPYCQKPPPPTPIPVPTSSPRPTCKASICEILISKVFEECHKVIPVDDLYKSCQFDVCHTSPRIGCSSLELYASKCAEASICVAWRNATNGLCEYKCPATKVYKPCGRGVEPTCNARYNKKQEEGSQKQDYTGFQDGCYCPEGKMLFTSNSDICVSSCCTGPYGEPKEVGDTWRSGCKQCVCDKVTMSVQCVPLTCPTQEPITCNKEGEVLVNRTVDCCERHQCGELFKVSKSSTIQYNCPGKNPLFMEVIFVIVVENCSLT</sequence>
<name>A0A671WX76_SPAAU</name>
<dbReference type="Gene3D" id="2.10.25.10">
    <property type="entry name" value="Laminin"/>
    <property type="match status" value="1"/>
</dbReference>
<dbReference type="GeneTree" id="ENSGT00940000163235"/>
<dbReference type="AlphaFoldDB" id="A0A671WX76"/>
<keyword evidence="1" id="KW-0677">Repeat</keyword>
<dbReference type="Ensembl" id="ENSSAUT00010043396.1">
    <property type="protein sequence ID" value="ENSSAUP00010041201.1"/>
    <property type="gene ID" value="ENSSAUG00010017304.1"/>
</dbReference>
<proteinExistence type="predicted"/>
<dbReference type="InterPro" id="IPR036084">
    <property type="entry name" value="Ser_inhib-like_sf"/>
</dbReference>
<organism evidence="6 7">
    <name type="scientific">Sparus aurata</name>
    <name type="common">Gilthead sea bream</name>
    <dbReference type="NCBI Taxonomy" id="8175"/>
    <lineage>
        <taxon>Eukaryota</taxon>
        <taxon>Metazoa</taxon>
        <taxon>Chordata</taxon>
        <taxon>Craniata</taxon>
        <taxon>Vertebrata</taxon>
        <taxon>Euteleostomi</taxon>
        <taxon>Actinopterygii</taxon>
        <taxon>Neopterygii</taxon>
        <taxon>Teleostei</taxon>
        <taxon>Neoteleostei</taxon>
        <taxon>Acanthomorphata</taxon>
        <taxon>Eupercaria</taxon>
        <taxon>Spariformes</taxon>
        <taxon>Sparidae</taxon>
        <taxon>Sparus</taxon>
    </lineage>
</organism>
<evidence type="ECO:0000313" key="6">
    <source>
        <dbReference type="Ensembl" id="ENSSAUP00010041201.1"/>
    </source>
</evidence>
<evidence type="ECO:0000313" key="7">
    <source>
        <dbReference type="Proteomes" id="UP000472265"/>
    </source>
</evidence>
<dbReference type="SMART" id="SM00832">
    <property type="entry name" value="C8"/>
    <property type="match status" value="1"/>
</dbReference>
<reference evidence="6" key="1">
    <citation type="submission" date="2021-04" db="EMBL/GenBank/DDBJ databases">
        <authorList>
            <consortium name="Wellcome Sanger Institute Data Sharing"/>
        </authorList>
    </citation>
    <scope>NUCLEOTIDE SEQUENCE [LARGE SCALE GENOMIC DNA]</scope>
</reference>
<protein>
    <recommendedName>
        <fullName evidence="8">VWFD domain-containing protein</fullName>
    </recommendedName>
</protein>
<evidence type="ECO:0008006" key="8">
    <source>
        <dbReference type="Google" id="ProtNLM"/>
    </source>
</evidence>
<dbReference type="InterPro" id="IPR001007">
    <property type="entry name" value="VWF_dom"/>
</dbReference>
<keyword evidence="3" id="KW-0325">Glycoprotein</keyword>
<keyword evidence="7" id="KW-1185">Reference proteome</keyword>
<dbReference type="InterPro" id="IPR050780">
    <property type="entry name" value="Mucin_vWF_Thrombospondin_sf"/>
</dbReference>
<reference evidence="6" key="2">
    <citation type="submission" date="2025-08" db="UniProtKB">
        <authorList>
            <consortium name="Ensembl"/>
        </authorList>
    </citation>
    <scope>IDENTIFICATION</scope>
</reference>
<dbReference type="Pfam" id="PF00094">
    <property type="entry name" value="VWD"/>
    <property type="match status" value="1"/>
</dbReference>
<dbReference type="Pfam" id="PF08742">
    <property type="entry name" value="C8"/>
    <property type="match status" value="1"/>
</dbReference>
<dbReference type="InterPro" id="IPR001846">
    <property type="entry name" value="VWF_type-D"/>
</dbReference>
<feature type="domain" description="VWFD" evidence="5">
    <location>
        <begin position="67"/>
        <end position="248"/>
    </location>
</feature>
<dbReference type="PROSITE" id="PS51233">
    <property type="entry name" value="VWFD"/>
    <property type="match status" value="1"/>
</dbReference>
<evidence type="ECO:0000256" key="1">
    <source>
        <dbReference type="ARBA" id="ARBA00022737"/>
    </source>
</evidence>
<dbReference type="SMART" id="SM00214">
    <property type="entry name" value="VWC"/>
    <property type="match status" value="1"/>
</dbReference>
<feature type="domain" description="VWFC" evidence="4">
    <location>
        <begin position="400"/>
        <end position="468"/>
    </location>
</feature>
<reference evidence="6" key="3">
    <citation type="submission" date="2025-09" db="UniProtKB">
        <authorList>
            <consortium name="Ensembl"/>
        </authorList>
    </citation>
    <scope>IDENTIFICATION</scope>
</reference>
<evidence type="ECO:0000259" key="5">
    <source>
        <dbReference type="PROSITE" id="PS51233"/>
    </source>
</evidence>
<keyword evidence="2" id="KW-1015">Disulfide bond</keyword>
<dbReference type="PANTHER" id="PTHR11339">
    <property type="entry name" value="EXTRACELLULAR MATRIX GLYCOPROTEIN RELATED"/>
    <property type="match status" value="1"/>
</dbReference>
<dbReference type="Proteomes" id="UP000472265">
    <property type="component" value="Chromosome 8"/>
</dbReference>
<accession>A0A671WX76</accession>